<dbReference type="AlphaFoldDB" id="A0A0R0CEM5"/>
<dbReference type="EMBL" id="LDJJ01000028">
    <property type="protein sequence ID" value="KRG67696.1"/>
    <property type="molecule type" value="Genomic_DNA"/>
</dbReference>
<reference evidence="1 2" key="1">
    <citation type="submission" date="2015-05" db="EMBL/GenBank/DDBJ databases">
        <title>Genome sequencing and analysis of members of genus Stenotrophomonas.</title>
        <authorList>
            <person name="Patil P.P."/>
            <person name="Midha S."/>
            <person name="Patil P.B."/>
        </authorList>
    </citation>
    <scope>NUCLEOTIDE SEQUENCE [LARGE SCALE GENOMIC DNA]</scope>
    <source>
        <strain evidence="1 2">DSM 18941</strain>
    </source>
</reference>
<comment type="caution">
    <text evidence="1">The sequence shown here is derived from an EMBL/GenBank/DDBJ whole genome shotgun (WGS) entry which is preliminary data.</text>
</comment>
<sequence>MAIVLYIGGSKDGDKGVLPYGFSKTRADTEHGPEIYVERMMSVSGRMPMRVMVLQDLREDIASQRLNQHLA</sequence>
<dbReference type="OrthoDB" id="5986759at2"/>
<organism evidence="1 2">
    <name type="scientific">Stenotrophomonas terrae</name>
    <dbReference type="NCBI Taxonomy" id="405446"/>
    <lineage>
        <taxon>Bacteria</taxon>
        <taxon>Pseudomonadati</taxon>
        <taxon>Pseudomonadota</taxon>
        <taxon>Gammaproteobacteria</taxon>
        <taxon>Lysobacterales</taxon>
        <taxon>Lysobacteraceae</taxon>
        <taxon>Stenotrophomonas</taxon>
    </lineage>
</organism>
<evidence type="ECO:0000313" key="2">
    <source>
        <dbReference type="Proteomes" id="UP000051863"/>
    </source>
</evidence>
<dbReference type="Proteomes" id="UP000051863">
    <property type="component" value="Unassembled WGS sequence"/>
</dbReference>
<accession>A0A0R0CEM5</accession>
<name>A0A0R0CEM5_9GAMM</name>
<gene>
    <name evidence="1" type="ORF">ABB27_08960</name>
</gene>
<dbReference type="RefSeq" id="WP_057628351.1">
    <property type="nucleotide sequence ID" value="NZ_LDJJ01000028.1"/>
</dbReference>
<keyword evidence="2" id="KW-1185">Reference proteome</keyword>
<evidence type="ECO:0000313" key="1">
    <source>
        <dbReference type="EMBL" id="KRG67696.1"/>
    </source>
</evidence>
<protein>
    <submittedName>
        <fullName evidence="1">Uncharacterized protein</fullName>
    </submittedName>
</protein>
<proteinExistence type="predicted"/>
<dbReference type="PATRIC" id="fig|405446.3.peg.1245"/>